<evidence type="ECO:0000313" key="8">
    <source>
        <dbReference type="Proteomes" id="UP000007798"/>
    </source>
</evidence>
<dbReference type="SUPFAM" id="SSF52777">
    <property type="entry name" value="CoA-dependent acyltransferases"/>
    <property type="match status" value="2"/>
</dbReference>
<evidence type="ECO:0000256" key="4">
    <source>
        <dbReference type="PIRSR" id="PIRSR600542-1"/>
    </source>
</evidence>
<keyword evidence="8" id="KW-1185">Reference proteome</keyword>
<dbReference type="STRING" id="7260.B4MUH0"/>
<dbReference type="eggNOG" id="KOG3717">
    <property type="taxonomic scope" value="Eukaryota"/>
</dbReference>
<dbReference type="SMR" id="B4MUH0"/>
<evidence type="ECO:0000313" key="7">
    <source>
        <dbReference type="EMBL" id="EDW76165.2"/>
    </source>
</evidence>
<evidence type="ECO:0000256" key="3">
    <source>
        <dbReference type="ARBA" id="ARBA00023315"/>
    </source>
</evidence>
<dbReference type="HOGENOM" id="CLU_013513_5_0_1"/>
<sequence>MVDDHKIPVVKMCQYELDNSQFGKIFGGVRVPMPCMDAIEQYNDSDYVIVINKNNFYKLPVYNGDGKIVHAHALRDQLDGIVNGPSERGDTMGLLTHDSRDNWAEVHELLMHDQDNCHILDVIEKALFAVCLDEYVDLPPEGEQRNLQAAHLLHGGGRHLNSANRWMDKTLQLIVNPNGFSGICFEHSPADCQPLAMLMDLLQKNIRQPGYGCESCNDGKVEPFTPLIFKPLNQCTELWMSVAERNIDDLCKHFQLNVFKFHCHGKNFIMAQGLNTDSYIQIALQLAFFLMHEEMPSQYESAHLRIFEGGRTETIRSTTIESSAFIKSMTLPTTSKKDRMEALRAAVDAHQELTKLALLGRGVDRHLFGLQQMAKENGLPLPEFFKSPAYLKSINYRVLSSQVATTHDAFLAFGPLTPCGYGCCYNPRNNDIIFSISNWNTHKKTSAEVYGQAINTALHHMRKLVLETGGDRGSIELCKCDGKSDKK</sequence>
<name>B4MUH0_DROWI</name>
<dbReference type="KEGG" id="dwi:6642741"/>
<dbReference type="Gene3D" id="3.30.559.10">
    <property type="entry name" value="Chloramphenicol acetyltransferase-like domain"/>
    <property type="match status" value="1"/>
</dbReference>
<dbReference type="GO" id="GO:0005777">
    <property type="term" value="C:peroxisome"/>
    <property type="evidence" value="ECO:0007669"/>
    <property type="project" value="TreeGrafter"/>
</dbReference>
<evidence type="ECO:0000256" key="2">
    <source>
        <dbReference type="ARBA" id="ARBA00022679"/>
    </source>
</evidence>
<dbReference type="InterPro" id="IPR042231">
    <property type="entry name" value="Cho/carn_acyl_trans_2"/>
</dbReference>
<dbReference type="PANTHER" id="PTHR22589:SF103">
    <property type="entry name" value="CARNITINE O-ACETYL-TRANSFERASE, ISOFORM A-RELATED"/>
    <property type="match status" value="1"/>
</dbReference>
<dbReference type="Pfam" id="PF00755">
    <property type="entry name" value="Carn_acyltransf"/>
    <property type="match status" value="1"/>
</dbReference>
<dbReference type="Proteomes" id="UP000007798">
    <property type="component" value="Unassembled WGS sequence"/>
</dbReference>
<reference evidence="7 8" key="1">
    <citation type="journal article" date="2007" name="Nature">
        <title>Evolution of genes and genomes on the Drosophila phylogeny.</title>
        <authorList>
            <consortium name="Drosophila 12 Genomes Consortium"/>
            <person name="Clark A.G."/>
            <person name="Eisen M.B."/>
            <person name="Smith D.R."/>
            <person name="Bergman C.M."/>
            <person name="Oliver B."/>
            <person name="Markow T.A."/>
            <person name="Kaufman T.C."/>
            <person name="Kellis M."/>
            <person name="Gelbart W."/>
            <person name="Iyer V.N."/>
            <person name="Pollard D.A."/>
            <person name="Sackton T.B."/>
            <person name="Larracuente A.M."/>
            <person name="Singh N.D."/>
            <person name="Abad J.P."/>
            <person name="Abt D.N."/>
            <person name="Adryan B."/>
            <person name="Aguade M."/>
            <person name="Akashi H."/>
            <person name="Anderson W.W."/>
            <person name="Aquadro C.F."/>
            <person name="Ardell D.H."/>
            <person name="Arguello R."/>
            <person name="Artieri C.G."/>
            <person name="Barbash D.A."/>
            <person name="Barker D."/>
            <person name="Barsanti P."/>
            <person name="Batterham P."/>
            <person name="Batzoglou S."/>
            <person name="Begun D."/>
            <person name="Bhutkar A."/>
            <person name="Blanco E."/>
            <person name="Bosak S.A."/>
            <person name="Bradley R.K."/>
            <person name="Brand A.D."/>
            <person name="Brent M.R."/>
            <person name="Brooks A.N."/>
            <person name="Brown R.H."/>
            <person name="Butlin R.K."/>
            <person name="Caggese C."/>
            <person name="Calvi B.R."/>
            <person name="Bernardo de Carvalho A."/>
            <person name="Caspi A."/>
            <person name="Castrezana S."/>
            <person name="Celniker S.E."/>
            <person name="Chang J.L."/>
            <person name="Chapple C."/>
            <person name="Chatterji S."/>
            <person name="Chinwalla A."/>
            <person name="Civetta A."/>
            <person name="Clifton S.W."/>
            <person name="Comeron J.M."/>
            <person name="Costello J.C."/>
            <person name="Coyne J.A."/>
            <person name="Daub J."/>
            <person name="David R.G."/>
            <person name="Delcher A.L."/>
            <person name="Delehaunty K."/>
            <person name="Do C.B."/>
            <person name="Ebling H."/>
            <person name="Edwards K."/>
            <person name="Eickbush T."/>
            <person name="Evans J.D."/>
            <person name="Filipski A."/>
            <person name="Findeiss S."/>
            <person name="Freyhult E."/>
            <person name="Fulton L."/>
            <person name="Fulton R."/>
            <person name="Garcia A.C."/>
            <person name="Gardiner A."/>
            <person name="Garfield D.A."/>
            <person name="Garvin B.E."/>
            <person name="Gibson G."/>
            <person name="Gilbert D."/>
            <person name="Gnerre S."/>
            <person name="Godfrey J."/>
            <person name="Good R."/>
            <person name="Gotea V."/>
            <person name="Gravely B."/>
            <person name="Greenberg A.J."/>
            <person name="Griffiths-Jones S."/>
            <person name="Gross S."/>
            <person name="Guigo R."/>
            <person name="Gustafson E.A."/>
            <person name="Haerty W."/>
            <person name="Hahn M.W."/>
            <person name="Halligan D.L."/>
            <person name="Halpern A.L."/>
            <person name="Halter G.M."/>
            <person name="Han M.V."/>
            <person name="Heger A."/>
            <person name="Hillier L."/>
            <person name="Hinrichs A.S."/>
            <person name="Holmes I."/>
            <person name="Hoskins R.A."/>
            <person name="Hubisz M.J."/>
            <person name="Hultmark D."/>
            <person name="Huntley M.A."/>
            <person name="Jaffe D.B."/>
            <person name="Jagadeeshan S."/>
            <person name="Jeck W.R."/>
            <person name="Johnson J."/>
            <person name="Jones C.D."/>
            <person name="Jordan W.C."/>
            <person name="Karpen G.H."/>
            <person name="Kataoka E."/>
            <person name="Keightley P.D."/>
            <person name="Kheradpour P."/>
            <person name="Kirkness E.F."/>
            <person name="Koerich L.B."/>
            <person name="Kristiansen K."/>
            <person name="Kudrna D."/>
            <person name="Kulathinal R.J."/>
            <person name="Kumar S."/>
            <person name="Kwok R."/>
            <person name="Lander E."/>
            <person name="Langley C.H."/>
            <person name="Lapoint R."/>
            <person name="Lazzaro B.P."/>
            <person name="Lee S.J."/>
            <person name="Levesque L."/>
            <person name="Li R."/>
            <person name="Lin C.F."/>
            <person name="Lin M.F."/>
            <person name="Lindblad-Toh K."/>
            <person name="Llopart A."/>
            <person name="Long M."/>
            <person name="Low L."/>
            <person name="Lozovsky E."/>
            <person name="Lu J."/>
            <person name="Luo M."/>
            <person name="Machado C.A."/>
            <person name="Makalowski W."/>
            <person name="Marzo M."/>
            <person name="Matsuda M."/>
            <person name="Matzkin L."/>
            <person name="McAllister B."/>
            <person name="McBride C.S."/>
            <person name="McKernan B."/>
            <person name="McKernan K."/>
            <person name="Mendez-Lago M."/>
            <person name="Minx P."/>
            <person name="Mollenhauer M.U."/>
            <person name="Montooth K."/>
            <person name="Mount S.M."/>
            <person name="Mu X."/>
            <person name="Myers E."/>
            <person name="Negre B."/>
            <person name="Newfeld S."/>
            <person name="Nielsen R."/>
            <person name="Noor M.A."/>
            <person name="O'Grady P."/>
            <person name="Pachter L."/>
            <person name="Papaceit M."/>
            <person name="Parisi M.J."/>
            <person name="Parisi M."/>
            <person name="Parts L."/>
            <person name="Pedersen J.S."/>
            <person name="Pesole G."/>
            <person name="Phillippy A.M."/>
            <person name="Ponting C.P."/>
            <person name="Pop M."/>
            <person name="Porcelli D."/>
            <person name="Powell J.R."/>
            <person name="Prohaska S."/>
            <person name="Pruitt K."/>
            <person name="Puig M."/>
            <person name="Quesneville H."/>
            <person name="Ram K.R."/>
            <person name="Rand D."/>
            <person name="Rasmussen M.D."/>
            <person name="Reed L.K."/>
            <person name="Reenan R."/>
            <person name="Reily A."/>
            <person name="Remington K.A."/>
            <person name="Rieger T.T."/>
            <person name="Ritchie M.G."/>
            <person name="Robin C."/>
            <person name="Rogers Y.H."/>
            <person name="Rohde C."/>
            <person name="Rozas J."/>
            <person name="Rubenfield M.J."/>
            <person name="Ruiz A."/>
            <person name="Russo S."/>
            <person name="Salzberg S.L."/>
            <person name="Sanchez-Gracia A."/>
            <person name="Saranga D.J."/>
            <person name="Sato H."/>
            <person name="Schaeffer S.W."/>
            <person name="Schatz M.C."/>
            <person name="Schlenke T."/>
            <person name="Schwartz R."/>
            <person name="Segarra C."/>
            <person name="Singh R.S."/>
            <person name="Sirot L."/>
            <person name="Sirota M."/>
            <person name="Sisneros N.B."/>
            <person name="Smith C.D."/>
            <person name="Smith T.F."/>
            <person name="Spieth J."/>
            <person name="Stage D.E."/>
            <person name="Stark A."/>
            <person name="Stephan W."/>
            <person name="Strausberg R.L."/>
            <person name="Strempel S."/>
            <person name="Sturgill D."/>
            <person name="Sutton G."/>
            <person name="Sutton G.G."/>
            <person name="Tao W."/>
            <person name="Teichmann S."/>
            <person name="Tobari Y.N."/>
            <person name="Tomimura Y."/>
            <person name="Tsolas J.M."/>
            <person name="Valente V.L."/>
            <person name="Venter E."/>
            <person name="Venter J.C."/>
            <person name="Vicario S."/>
            <person name="Vieira F.G."/>
            <person name="Vilella A.J."/>
            <person name="Villasante A."/>
            <person name="Walenz B."/>
            <person name="Wang J."/>
            <person name="Wasserman M."/>
            <person name="Watts T."/>
            <person name="Wilson D."/>
            <person name="Wilson R.K."/>
            <person name="Wing R.A."/>
            <person name="Wolfner M.F."/>
            <person name="Wong A."/>
            <person name="Wong G.K."/>
            <person name="Wu C.I."/>
            <person name="Wu G."/>
            <person name="Yamamoto D."/>
            <person name="Yang H.P."/>
            <person name="Yang S.P."/>
            <person name="Yorke J.A."/>
            <person name="Yoshida K."/>
            <person name="Zdobnov E."/>
            <person name="Zhang P."/>
            <person name="Zhang Y."/>
            <person name="Zimin A.V."/>
            <person name="Baldwin J."/>
            <person name="Abdouelleil A."/>
            <person name="Abdulkadir J."/>
            <person name="Abebe A."/>
            <person name="Abera B."/>
            <person name="Abreu J."/>
            <person name="Acer S.C."/>
            <person name="Aftuck L."/>
            <person name="Alexander A."/>
            <person name="An P."/>
            <person name="Anderson E."/>
            <person name="Anderson S."/>
            <person name="Arachi H."/>
            <person name="Azer M."/>
            <person name="Bachantsang P."/>
            <person name="Barry A."/>
            <person name="Bayul T."/>
            <person name="Berlin A."/>
            <person name="Bessette D."/>
            <person name="Bloom T."/>
            <person name="Blye J."/>
            <person name="Boguslavskiy L."/>
            <person name="Bonnet C."/>
            <person name="Boukhgalter B."/>
            <person name="Bourzgui I."/>
            <person name="Brown A."/>
            <person name="Cahill P."/>
            <person name="Channer S."/>
            <person name="Cheshatsang Y."/>
            <person name="Chuda L."/>
            <person name="Citroen M."/>
            <person name="Collymore A."/>
            <person name="Cooke P."/>
            <person name="Costello M."/>
            <person name="D'Aco K."/>
            <person name="Daza R."/>
            <person name="De Haan G."/>
            <person name="DeGray S."/>
            <person name="DeMaso C."/>
            <person name="Dhargay N."/>
            <person name="Dooley K."/>
            <person name="Dooley E."/>
            <person name="Doricent M."/>
            <person name="Dorje P."/>
            <person name="Dorjee K."/>
            <person name="Dupes A."/>
            <person name="Elong R."/>
            <person name="Falk J."/>
            <person name="Farina A."/>
            <person name="Faro S."/>
            <person name="Ferguson D."/>
            <person name="Fisher S."/>
            <person name="Foley C.D."/>
            <person name="Franke A."/>
            <person name="Friedrich D."/>
            <person name="Gadbois L."/>
            <person name="Gearin G."/>
            <person name="Gearin C.R."/>
            <person name="Giannoukos G."/>
            <person name="Goode T."/>
            <person name="Graham J."/>
            <person name="Grandbois E."/>
            <person name="Grewal S."/>
            <person name="Gyaltsen K."/>
            <person name="Hafez N."/>
            <person name="Hagos B."/>
            <person name="Hall J."/>
            <person name="Henson C."/>
            <person name="Hollinger A."/>
            <person name="Honan T."/>
            <person name="Huard M.D."/>
            <person name="Hughes L."/>
            <person name="Hurhula B."/>
            <person name="Husby M.E."/>
            <person name="Kamat A."/>
            <person name="Kanga B."/>
            <person name="Kashin S."/>
            <person name="Khazanovich D."/>
            <person name="Kisner P."/>
            <person name="Lance K."/>
            <person name="Lara M."/>
            <person name="Lee W."/>
            <person name="Lennon N."/>
            <person name="Letendre F."/>
            <person name="LeVine R."/>
            <person name="Lipovsky A."/>
            <person name="Liu X."/>
            <person name="Liu J."/>
            <person name="Liu S."/>
            <person name="Lokyitsang T."/>
            <person name="Lokyitsang Y."/>
            <person name="Lubonja R."/>
            <person name="Lui A."/>
            <person name="MacDonald P."/>
            <person name="Magnisalis V."/>
            <person name="Maru K."/>
            <person name="Matthews C."/>
            <person name="McCusker W."/>
            <person name="McDonough S."/>
            <person name="Mehta T."/>
            <person name="Meldrim J."/>
            <person name="Meneus L."/>
            <person name="Mihai O."/>
            <person name="Mihalev A."/>
            <person name="Mihova T."/>
            <person name="Mittelman R."/>
            <person name="Mlenga V."/>
            <person name="Montmayeur A."/>
            <person name="Mulrain L."/>
            <person name="Navidi A."/>
            <person name="Naylor J."/>
            <person name="Negash T."/>
            <person name="Nguyen T."/>
            <person name="Nguyen N."/>
            <person name="Nicol R."/>
            <person name="Norbu C."/>
            <person name="Norbu N."/>
            <person name="Novod N."/>
            <person name="O'Neill B."/>
            <person name="Osman S."/>
            <person name="Markiewicz E."/>
            <person name="Oyono O.L."/>
            <person name="Patti C."/>
            <person name="Phunkhang P."/>
            <person name="Pierre F."/>
            <person name="Priest M."/>
            <person name="Raghuraman S."/>
            <person name="Rege F."/>
            <person name="Reyes R."/>
            <person name="Rise C."/>
            <person name="Rogov P."/>
            <person name="Ross K."/>
            <person name="Ryan E."/>
            <person name="Settipalli S."/>
            <person name="Shea T."/>
            <person name="Sherpa N."/>
            <person name="Shi L."/>
            <person name="Shih D."/>
            <person name="Sparrow T."/>
            <person name="Spaulding J."/>
            <person name="Stalker J."/>
            <person name="Stange-Thomann N."/>
            <person name="Stavropoulos S."/>
            <person name="Stone C."/>
            <person name="Strader C."/>
            <person name="Tesfaye S."/>
            <person name="Thomson T."/>
            <person name="Thoulutsang Y."/>
            <person name="Thoulutsang D."/>
            <person name="Topham K."/>
            <person name="Topping I."/>
            <person name="Tsamla T."/>
            <person name="Vassiliev H."/>
            <person name="Vo A."/>
            <person name="Wangchuk T."/>
            <person name="Wangdi T."/>
            <person name="Weiand M."/>
            <person name="Wilkinson J."/>
            <person name="Wilson A."/>
            <person name="Yadav S."/>
            <person name="Young G."/>
            <person name="Yu Q."/>
            <person name="Zembek L."/>
            <person name="Zhong D."/>
            <person name="Zimmer A."/>
            <person name="Zwirko Z."/>
            <person name="Jaffe D.B."/>
            <person name="Alvarez P."/>
            <person name="Brockman W."/>
            <person name="Butler J."/>
            <person name="Chin C."/>
            <person name="Gnerre S."/>
            <person name="Grabherr M."/>
            <person name="Kleber M."/>
            <person name="Mauceli E."/>
            <person name="MacCallum I."/>
        </authorList>
    </citation>
    <scope>NUCLEOTIDE SEQUENCE [LARGE SCALE GENOMIC DNA]</scope>
    <source>
        <strain evidence="8">Tucson 14030-0811.24</strain>
    </source>
</reference>
<organism evidence="7 8">
    <name type="scientific">Drosophila willistoni</name>
    <name type="common">Fruit fly</name>
    <dbReference type="NCBI Taxonomy" id="7260"/>
    <lineage>
        <taxon>Eukaryota</taxon>
        <taxon>Metazoa</taxon>
        <taxon>Ecdysozoa</taxon>
        <taxon>Arthropoda</taxon>
        <taxon>Hexapoda</taxon>
        <taxon>Insecta</taxon>
        <taxon>Pterygota</taxon>
        <taxon>Neoptera</taxon>
        <taxon>Endopterygota</taxon>
        <taxon>Diptera</taxon>
        <taxon>Brachycera</taxon>
        <taxon>Muscomorpha</taxon>
        <taxon>Ephydroidea</taxon>
        <taxon>Drosophilidae</taxon>
        <taxon>Drosophila</taxon>
        <taxon>Sophophora</taxon>
    </lineage>
</organism>
<evidence type="ECO:0000256" key="5">
    <source>
        <dbReference type="RuleBase" id="RU003801"/>
    </source>
</evidence>
<dbReference type="InterPro" id="IPR000542">
    <property type="entry name" value="Carn_acyl_trans"/>
</dbReference>
<dbReference type="InterPro" id="IPR039551">
    <property type="entry name" value="Cho/carn_acyl_trans"/>
</dbReference>
<dbReference type="InParanoid" id="B4MUH0"/>
<dbReference type="PANTHER" id="PTHR22589">
    <property type="entry name" value="CARNITINE O-ACYLTRANSFERASE"/>
    <property type="match status" value="1"/>
</dbReference>
<evidence type="ECO:0000259" key="6">
    <source>
        <dbReference type="Pfam" id="PF00755"/>
    </source>
</evidence>
<dbReference type="GO" id="GO:0004092">
    <property type="term" value="F:carnitine O-acetyltransferase activity"/>
    <property type="evidence" value="ECO:0007669"/>
    <property type="project" value="TreeGrafter"/>
</dbReference>
<comment type="similarity">
    <text evidence="1 5">Belongs to the carnitine/choline acetyltransferase family.</text>
</comment>
<protein>
    <recommendedName>
        <fullName evidence="6">Choline/carnitine acyltransferase domain-containing protein</fullName>
    </recommendedName>
</protein>
<dbReference type="PROSITE" id="PS00440">
    <property type="entry name" value="ACYLTRANSF_C_2"/>
    <property type="match status" value="1"/>
</dbReference>
<proteinExistence type="inferred from homology"/>
<dbReference type="Gene3D" id="3.30.559.70">
    <property type="entry name" value="Choline/Carnitine o-acyltransferase, domain 2"/>
    <property type="match status" value="1"/>
</dbReference>
<dbReference type="EMBL" id="CH963857">
    <property type="protein sequence ID" value="EDW76165.2"/>
    <property type="molecule type" value="Genomic_DNA"/>
</dbReference>
<evidence type="ECO:0000256" key="1">
    <source>
        <dbReference type="ARBA" id="ARBA00005232"/>
    </source>
</evidence>
<dbReference type="AlphaFoldDB" id="B4MUH0"/>
<keyword evidence="2 5" id="KW-0808">Transferase</keyword>
<dbReference type="OrthoDB" id="240216at2759"/>
<dbReference type="GO" id="GO:0019254">
    <property type="term" value="P:carnitine metabolic process, CoA-linked"/>
    <property type="evidence" value="ECO:0007669"/>
    <property type="project" value="TreeGrafter"/>
</dbReference>
<dbReference type="InterPro" id="IPR023213">
    <property type="entry name" value="CAT-like_dom_sf"/>
</dbReference>
<gene>
    <name evidence="7" type="primary">Dwil\GK14810</name>
    <name evidence="7" type="ORF">Dwil_GK14810</name>
</gene>
<accession>B4MUH0</accession>
<feature type="active site" description="Proton acceptor" evidence="4">
    <location>
        <position position="187"/>
    </location>
</feature>
<keyword evidence="3 5" id="KW-0012">Acyltransferase</keyword>
<feature type="domain" description="Choline/carnitine acyltransferase" evidence="6">
    <location>
        <begin position="2"/>
        <end position="455"/>
    </location>
</feature>